<keyword evidence="3" id="KW-1185">Reference proteome</keyword>
<keyword evidence="2" id="KW-0121">Carboxypeptidase</keyword>
<protein>
    <submittedName>
        <fullName evidence="2">D-alanyl-D-alanine carboxypeptidase</fullName>
    </submittedName>
</protein>
<evidence type="ECO:0000313" key="3">
    <source>
        <dbReference type="Proteomes" id="UP000191820"/>
    </source>
</evidence>
<dbReference type="Gene3D" id="3.30.1380.10">
    <property type="match status" value="1"/>
</dbReference>
<dbReference type="InterPro" id="IPR052179">
    <property type="entry name" value="DD-CPase-like"/>
</dbReference>
<evidence type="ECO:0000313" key="2">
    <source>
        <dbReference type="EMBL" id="ARD22529.1"/>
    </source>
</evidence>
<dbReference type="Pfam" id="PF02557">
    <property type="entry name" value="VanY"/>
    <property type="match status" value="1"/>
</dbReference>
<dbReference type="SUPFAM" id="SSF55166">
    <property type="entry name" value="Hedgehog/DD-peptidase"/>
    <property type="match status" value="1"/>
</dbReference>
<sequence>MLRVYSGKAPLLTSSLKSIAHPALYGLDAEHLVSIDQFLLTQKTAAAFQRLQKHAADSGINIQICSAYRDFHRQMAIWNAKAHGKRVLLDINNQPIDSKCLSENELIDCILTWSALPGASRHHWGTDIDIFDANNIQKADLALITDEYKGNGPCAQLASWLTQHAHEFGFYLPYQPNKSGVSPEPWHLSYYPESSQFMSHYQVESLRQLLSQSEIALQSALLKRLDKLVEEYVFYVAQPPNQ</sequence>
<dbReference type="PANTHER" id="PTHR34385:SF1">
    <property type="entry name" value="PEPTIDOGLYCAN L-ALANYL-D-GLUTAMATE ENDOPEPTIDASE CWLK"/>
    <property type="match status" value="1"/>
</dbReference>
<dbReference type="GO" id="GO:0004180">
    <property type="term" value="F:carboxypeptidase activity"/>
    <property type="evidence" value="ECO:0007669"/>
    <property type="project" value="UniProtKB-KW"/>
</dbReference>
<evidence type="ECO:0000259" key="1">
    <source>
        <dbReference type="Pfam" id="PF02557"/>
    </source>
</evidence>
<name>A0ABN4YHN8_9GAMM</name>
<gene>
    <name evidence="2" type="ORF">SJ2017_2238</name>
</gene>
<keyword evidence="2" id="KW-0645">Protease</keyword>
<feature type="domain" description="D-alanyl-D-alanine carboxypeptidase-like core" evidence="1">
    <location>
        <begin position="39"/>
        <end position="192"/>
    </location>
</feature>
<organism evidence="2 3">
    <name type="scientific">Shewanella japonica</name>
    <dbReference type="NCBI Taxonomy" id="93973"/>
    <lineage>
        <taxon>Bacteria</taxon>
        <taxon>Pseudomonadati</taxon>
        <taxon>Pseudomonadota</taxon>
        <taxon>Gammaproteobacteria</taxon>
        <taxon>Alteromonadales</taxon>
        <taxon>Shewanellaceae</taxon>
        <taxon>Shewanella</taxon>
    </lineage>
</organism>
<dbReference type="InterPro" id="IPR003709">
    <property type="entry name" value="VanY-like_core_dom"/>
</dbReference>
<reference evidence="2 3" key="1">
    <citation type="submission" date="2017-03" db="EMBL/GenBank/DDBJ databases">
        <title>Genome sequencing of Shewanella japonica KCTC 22435.</title>
        <authorList>
            <person name="Kim K.M."/>
        </authorList>
    </citation>
    <scope>NUCLEOTIDE SEQUENCE [LARGE SCALE GENOMIC DNA]</scope>
    <source>
        <strain evidence="2 3">KCTC 22435</strain>
    </source>
</reference>
<accession>A0ABN4YHN8</accession>
<proteinExistence type="predicted"/>
<dbReference type="EMBL" id="CP020472">
    <property type="protein sequence ID" value="ARD22529.1"/>
    <property type="molecule type" value="Genomic_DNA"/>
</dbReference>
<dbReference type="PANTHER" id="PTHR34385">
    <property type="entry name" value="D-ALANYL-D-ALANINE CARBOXYPEPTIDASE"/>
    <property type="match status" value="1"/>
</dbReference>
<dbReference type="CDD" id="cd14847">
    <property type="entry name" value="DD-carboxypeptidase_like"/>
    <property type="match status" value="1"/>
</dbReference>
<dbReference type="InterPro" id="IPR009045">
    <property type="entry name" value="Zn_M74/Hedgehog-like"/>
</dbReference>
<keyword evidence="2" id="KW-0378">Hydrolase</keyword>
<dbReference type="Proteomes" id="UP000191820">
    <property type="component" value="Chromosome"/>
</dbReference>